<evidence type="ECO:0000313" key="3">
    <source>
        <dbReference type="Proteomes" id="UP001163821"/>
    </source>
</evidence>
<reference evidence="2" key="1">
    <citation type="submission" date="2022-10" db="EMBL/GenBank/DDBJ databases">
        <title>Gaoshiqiia sediminis gen. nov., sp. nov., isolated from coastal sediment.</title>
        <authorList>
            <person name="Yu W.X."/>
            <person name="Mu D.S."/>
            <person name="Du J.Z."/>
            <person name="Liang Y.Q."/>
        </authorList>
    </citation>
    <scope>NUCLEOTIDE SEQUENCE</scope>
    <source>
        <strain evidence="2">A06</strain>
    </source>
</reference>
<dbReference type="Proteomes" id="UP001163821">
    <property type="component" value="Unassembled WGS sequence"/>
</dbReference>
<name>A0AA42C9N0_9BACT</name>
<comment type="caution">
    <text evidence="2">The sequence shown here is derived from an EMBL/GenBank/DDBJ whole genome shotgun (WGS) entry which is preliminary data.</text>
</comment>
<dbReference type="EMBL" id="JAPAAF010000006">
    <property type="protein sequence ID" value="MCW0482360.1"/>
    <property type="molecule type" value="Genomic_DNA"/>
</dbReference>
<dbReference type="AlphaFoldDB" id="A0AA42C9N0"/>
<protein>
    <submittedName>
        <fullName evidence="2">Uncharacterized protein</fullName>
    </submittedName>
</protein>
<proteinExistence type="predicted"/>
<keyword evidence="3" id="KW-1185">Reference proteome</keyword>
<evidence type="ECO:0000256" key="1">
    <source>
        <dbReference type="SAM" id="MobiDB-lite"/>
    </source>
</evidence>
<accession>A0AA42C9N0</accession>
<organism evidence="2 3">
    <name type="scientific">Gaoshiqia sediminis</name>
    <dbReference type="NCBI Taxonomy" id="2986998"/>
    <lineage>
        <taxon>Bacteria</taxon>
        <taxon>Pseudomonadati</taxon>
        <taxon>Bacteroidota</taxon>
        <taxon>Bacteroidia</taxon>
        <taxon>Marinilabiliales</taxon>
        <taxon>Prolixibacteraceae</taxon>
        <taxon>Gaoshiqia</taxon>
    </lineage>
</organism>
<feature type="region of interest" description="Disordered" evidence="1">
    <location>
        <begin position="1"/>
        <end position="23"/>
    </location>
</feature>
<sequence>MTRAMNTSTQTTTAKTRAMTTSTETTTGLYRAMTTSTETTTGLYRAISASPETMSVRSETMSALNCATATPARATTFSIRAASTKENAIGNKNRMGASLWKAANYSFQISSYLNFSTTSNKHQRPNGQSSGKRIYKKFRFRYS</sequence>
<gene>
    <name evidence="2" type="ORF">N2K84_06440</name>
</gene>
<evidence type="ECO:0000313" key="2">
    <source>
        <dbReference type="EMBL" id="MCW0482360.1"/>
    </source>
</evidence>